<dbReference type="Gene3D" id="1.10.1740.10">
    <property type="match status" value="1"/>
</dbReference>
<evidence type="ECO:0000313" key="8">
    <source>
        <dbReference type="Proteomes" id="UP000293874"/>
    </source>
</evidence>
<dbReference type="GO" id="GO:0016987">
    <property type="term" value="F:sigma factor activity"/>
    <property type="evidence" value="ECO:0007669"/>
    <property type="project" value="UniProtKB-KW"/>
</dbReference>
<feature type="domain" description="RNA polymerase sigma factor 70 region 4 type 2" evidence="6">
    <location>
        <begin position="121"/>
        <end position="170"/>
    </location>
</feature>
<dbReference type="GO" id="GO:0006352">
    <property type="term" value="P:DNA-templated transcription initiation"/>
    <property type="evidence" value="ECO:0007669"/>
    <property type="project" value="InterPro"/>
</dbReference>
<dbReference type="Pfam" id="PF08281">
    <property type="entry name" value="Sigma70_r4_2"/>
    <property type="match status" value="1"/>
</dbReference>
<dbReference type="OrthoDB" id="656273at2"/>
<keyword evidence="3" id="KW-0731">Sigma factor</keyword>
<organism evidence="7 8">
    <name type="scientific">Pseudobacter ginsenosidimutans</name>
    <dbReference type="NCBI Taxonomy" id="661488"/>
    <lineage>
        <taxon>Bacteria</taxon>
        <taxon>Pseudomonadati</taxon>
        <taxon>Bacteroidota</taxon>
        <taxon>Chitinophagia</taxon>
        <taxon>Chitinophagales</taxon>
        <taxon>Chitinophagaceae</taxon>
        <taxon>Pseudobacter</taxon>
    </lineage>
</organism>
<dbReference type="InterPro" id="IPR014284">
    <property type="entry name" value="RNA_pol_sigma-70_dom"/>
</dbReference>
<comment type="similarity">
    <text evidence="1">Belongs to the sigma-70 factor family. ECF subfamily.</text>
</comment>
<dbReference type="InterPro" id="IPR036388">
    <property type="entry name" value="WH-like_DNA-bd_sf"/>
</dbReference>
<dbReference type="InterPro" id="IPR013249">
    <property type="entry name" value="RNA_pol_sigma70_r4_t2"/>
</dbReference>
<evidence type="ECO:0000313" key="7">
    <source>
        <dbReference type="EMBL" id="RZS75229.1"/>
    </source>
</evidence>
<dbReference type="AlphaFoldDB" id="A0A4Q7N2Q0"/>
<comment type="caution">
    <text evidence="7">The sequence shown here is derived from an EMBL/GenBank/DDBJ whole genome shotgun (WGS) entry which is preliminary data.</text>
</comment>
<dbReference type="Proteomes" id="UP000293874">
    <property type="component" value="Unassembled WGS sequence"/>
</dbReference>
<dbReference type="SUPFAM" id="SSF88946">
    <property type="entry name" value="Sigma2 domain of RNA polymerase sigma factors"/>
    <property type="match status" value="1"/>
</dbReference>
<evidence type="ECO:0000259" key="6">
    <source>
        <dbReference type="Pfam" id="PF08281"/>
    </source>
</evidence>
<name>A0A4Q7N2Q0_9BACT</name>
<dbReference type="CDD" id="cd06171">
    <property type="entry name" value="Sigma70_r4"/>
    <property type="match status" value="1"/>
</dbReference>
<dbReference type="Pfam" id="PF04542">
    <property type="entry name" value="Sigma70_r2"/>
    <property type="match status" value="1"/>
</dbReference>
<evidence type="ECO:0000256" key="4">
    <source>
        <dbReference type="ARBA" id="ARBA00023163"/>
    </source>
</evidence>
<dbReference type="PANTHER" id="PTHR43133">
    <property type="entry name" value="RNA POLYMERASE ECF-TYPE SIGMA FACTO"/>
    <property type="match status" value="1"/>
</dbReference>
<dbReference type="InterPro" id="IPR013325">
    <property type="entry name" value="RNA_pol_sigma_r2"/>
</dbReference>
<keyword evidence="4" id="KW-0804">Transcription</keyword>
<dbReference type="PANTHER" id="PTHR43133:SF46">
    <property type="entry name" value="RNA POLYMERASE SIGMA-70 FACTOR ECF SUBFAMILY"/>
    <property type="match status" value="1"/>
</dbReference>
<evidence type="ECO:0000259" key="5">
    <source>
        <dbReference type="Pfam" id="PF04542"/>
    </source>
</evidence>
<dbReference type="InterPro" id="IPR013324">
    <property type="entry name" value="RNA_pol_sigma_r3/r4-like"/>
</dbReference>
<protein>
    <submittedName>
        <fullName evidence="7">RNA polymerase ECF family sigma subunit</fullName>
    </submittedName>
</protein>
<dbReference type="GO" id="GO:0003677">
    <property type="term" value="F:DNA binding"/>
    <property type="evidence" value="ECO:0007669"/>
    <property type="project" value="InterPro"/>
</dbReference>
<accession>A0A4Q7N2Q0</accession>
<dbReference type="InterPro" id="IPR007627">
    <property type="entry name" value="RNA_pol_sigma70_r2"/>
</dbReference>
<dbReference type="SUPFAM" id="SSF88659">
    <property type="entry name" value="Sigma3 and sigma4 domains of RNA polymerase sigma factors"/>
    <property type="match status" value="1"/>
</dbReference>
<dbReference type="NCBIfam" id="TIGR02937">
    <property type="entry name" value="sigma70-ECF"/>
    <property type="match status" value="1"/>
</dbReference>
<dbReference type="InterPro" id="IPR039425">
    <property type="entry name" value="RNA_pol_sigma-70-like"/>
</dbReference>
<dbReference type="RefSeq" id="WP_130539616.1">
    <property type="nucleotide sequence ID" value="NZ_CP042431.1"/>
</dbReference>
<dbReference type="EMBL" id="SGXA01000001">
    <property type="protein sequence ID" value="RZS75229.1"/>
    <property type="molecule type" value="Genomic_DNA"/>
</dbReference>
<gene>
    <name evidence="7" type="ORF">EV199_1091</name>
</gene>
<feature type="domain" description="RNA polymerase sigma-70 region 2" evidence="5">
    <location>
        <begin position="31"/>
        <end position="91"/>
    </location>
</feature>
<keyword evidence="2" id="KW-0805">Transcription regulation</keyword>
<evidence type="ECO:0000256" key="1">
    <source>
        <dbReference type="ARBA" id="ARBA00010641"/>
    </source>
</evidence>
<sequence>MSNQQAPKLYDLIAQGDRQAFARAHAMFKTPLVYYAKRSIDDIGEVEDIISEAFLLLWQSREKFQSDNHLRNFLFITVRHKVLNYHTAKRRHEKILEKVYAGLDEGELASPDQVQTEMIGLIHRAVKQLPEEYRTVFDLSYSHDLSPKEIGQKLGINASTVRTQKMRALELIKKILSQKSILVWVLAGYLDLLLQLLKKK</sequence>
<reference evidence="7 8" key="1">
    <citation type="submission" date="2019-02" db="EMBL/GenBank/DDBJ databases">
        <title>Genomic Encyclopedia of Type Strains, Phase IV (KMG-IV): sequencing the most valuable type-strain genomes for metagenomic binning, comparative biology and taxonomic classification.</title>
        <authorList>
            <person name="Goeker M."/>
        </authorList>
    </citation>
    <scope>NUCLEOTIDE SEQUENCE [LARGE SCALE GENOMIC DNA]</scope>
    <source>
        <strain evidence="7 8">DSM 18116</strain>
    </source>
</reference>
<evidence type="ECO:0000256" key="2">
    <source>
        <dbReference type="ARBA" id="ARBA00023015"/>
    </source>
</evidence>
<dbReference type="Gene3D" id="1.10.10.10">
    <property type="entry name" value="Winged helix-like DNA-binding domain superfamily/Winged helix DNA-binding domain"/>
    <property type="match status" value="1"/>
</dbReference>
<proteinExistence type="inferred from homology"/>
<keyword evidence="8" id="KW-1185">Reference proteome</keyword>
<evidence type="ECO:0000256" key="3">
    <source>
        <dbReference type="ARBA" id="ARBA00023082"/>
    </source>
</evidence>